<dbReference type="InterPro" id="IPR029025">
    <property type="entry name" value="T3SS_substrate_exporter_C"/>
</dbReference>
<name>A0ABP3PVC3_9PROT</name>
<gene>
    <name evidence="4" type="primary">flhB</name>
    <name evidence="4" type="ORF">GCM10009416_08580</name>
</gene>
<comment type="caution">
    <text evidence="4">The sequence shown here is derived from an EMBL/GenBank/DDBJ whole genome shotgun (WGS) entry which is preliminary data.</text>
</comment>
<dbReference type="RefSeq" id="WP_343893921.1">
    <property type="nucleotide sequence ID" value="NZ_BAAAFZ010000008.1"/>
</dbReference>
<evidence type="ECO:0000256" key="2">
    <source>
        <dbReference type="SAM" id="MobiDB-lite"/>
    </source>
</evidence>
<dbReference type="PANTHER" id="PTHR30531:SF12">
    <property type="entry name" value="FLAGELLAR BIOSYNTHETIC PROTEIN FLHB"/>
    <property type="match status" value="1"/>
</dbReference>
<organism evidence="4 5">
    <name type="scientific">Craurococcus roseus</name>
    <dbReference type="NCBI Taxonomy" id="77585"/>
    <lineage>
        <taxon>Bacteria</taxon>
        <taxon>Pseudomonadati</taxon>
        <taxon>Pseudomonadota</taxon>
        <taxon>Alphaproteobacteria</taxon>
        <taxon>Acetobacterales</taxon>
        <taxon>Acetobacteraceae</taxon>
        <taxon>Craurococcus</taxon>
    </lineage>
</organism>
<accession>A0ABP3PVC3</accession>
<evidence type="ECO:0000256" key="1">
    <source>
        <dbReference type="ARBA" id="ARBA00010690"/>
    </source>
</evidence>
<dbReference type="PRINTS" id="PR00950">
    <property type="entry name" value="TYPE3IMSPROT"/>
</dbReference>
<proteinExistence type="inferred from homology"/>
<keyword evidence="3" id="KW-1133">Transmembrane helix</keyword>
<dbReference type="InterPro" id="IPR006135">
    <property type="entry name" value="T3SS_substrate_exporter"/>
</dbReference>
<dbReference type="Proteomes" id="UP001501588">
    <property type="component" value="Unassembled WGS sequence"/>
</dbReference>
<dbReference type="Pfam" id="PF01312">
    <property type="entry name" value="Bac_export_2"/>
    <property type="match status" value="1"/>
</dbReference>
<dbReference type="Gene3D" id="3.40.1690.10">
    <property type="entry name" value="secretion proteins EscU"/>
    <property type="match status" value="1"/>
</dbReference>
<evidence type="ECO:0000256" key="3">
    <source>
        <dbReference type="SAM" id="Phobius"/>
    </source>
</evidence>
<reference evidence="5" key="1">
    <citation type="journal article" date="2019" name="Int. J. Syst. Evol. Microbiol.">
        <title>The Global Catalogue of Microorganisms (GCM) 10K type strain sequencing project: providing services to taxonomists for standard genome sequencing and annotation.</title>
        <authorList>
            <consortium name="The Broad Institute Genomics Platform"/>
            <consortium name="The Broad Institute Genome Sequencing Center for Infectious Disease"/>
            <person name="Wu L."/>
            <person name="Ma J."/>
        </authorList>
    </citation>
    <scope>NUCLEOTIDE SEQUENCE [LARGE SCALE GENOMIC DNA]</scope>
    <source>
        <strain evidence="5">JCM 9933</strain>
    </source>
</reference>
<keyword evidence="4" id="KW-0966">Cell projection</keyword>
<dbReference type="EMBL" id="BAAAFZ010000008">
    <property type="protein sequence ID" value="GAA0572230.1"/>
    <property type="molecule type" value="Genomic_DNA"/>
</dbReference>
<sequence>MAEGGGEGADAEDRTEAPTPKRIERAREEGQVPLSRDAVGLATLLCATLVAILAMPGAAAEWLRAMRAALSVGAAAGAADGALFGAEAFAVLRAGALAALPVLLAVAAAAVAATMGQTGGLVHGKALAPSWSRLDPVSGFKRLFGVQGVTEAARALAKMALVGAVVWHRLDLDALQGALHRPAGAMLGDAAAALLRLFLAAAAALAAVAGADLAWVRWKHHRQLRMSREDLRQEMRDSEGDPHVKGRLRRMRESRARRRMLAAVPKAAVVVTNPTHYAVALAYDQGRAAAPRVVAKGVDAVAARIREAAAEHGVPIVPNPPLARALWRLDLDTEIPAEHWQAVAEIIAYVLRLRRPSARAGGASAG</sequence>
<feature type="transmembrane region" description="Helical" evidence="3">
    <location>
        <begin position="190"/>
        <end position="216"/>
    </location>
</feature>
<keyword evidence="5" id="KW-1185">Reference proteome</keyword>
<protein>
    <submittedName>
        <fullName evidence="4">Flagellar biosynthesis protein FlhB</fullName>
    </submittedName>
</protein>
<evidence type="ECO:0000313" key="5">
    <source>
        <dbReference type="Proteomes" id="UP001501588"/>
    </source>
</evidence>
<keyword evidence="3" id="KW-0812">Transmembrane</keyword>
<keyword evidence="3" id="KW-0472">Membrane</keyword>
<keyword evidence="4" id="KW-0282">Flagellum</keyword>
<feature type="region of interest" description="Disordered" evidence="2">
    <location>
        <begin position="1"/>
        <end position="29"/>
    </location>
</feature>
<feature type="transmembrane region" description="Helical" evidence="3">
    <location>
        <begin position="96"/>
        <end position="115"/>
    </location>
</feature>
<keyword evidence="4" id="KW-0969">Cilium</keyword>
<dbReference type="PANTHER" id="PTHR30531">
    <property type="entry name" value="FLAGELLAR BIOSYNTHETIC PROTEIN FLHB"/>
    <property type="match status" value="1"/>
</dbReference>
<comment type="similarity">
    <text evidence="1">Belongs to the type III secretion exporter family.</text>
</comment>
<evidence type="ECO:0000313" key="4">
    <source>
        <dbReference type="EMBL" id="GAA0572230.1"/>
    </source>
</evidence>
<feature type="compositionally biased region" description="Basic and acidic residues" evidence="2">
    <location>
        <begin position="11"/>
        <end position="29"/>
    </location>
</feature>
<dbReference type="SUPFAM" id="SSF160544">
    <property type="entry name" value="EscU C-terminal domain-like"/>
    <property type="match status" value="1"/>
</dbReference>
<feature type="transmembrane region" description="Helical" evidence="3">
    <location>
        <begin position="38"/>
        <end position="56"/>
    </location>
</feature>